<feature type="domain" description="Outer membrane protein beta-barrel" evidence="3">
    <location>
        <begin position="10"/>
        <end position="155"/>
    </location>
</feature>
<evidence type="ECO:0000313" key="4">
    <source>
        <dbReference type="EMBL" id="MBC2668961.1"/>
    </source>
</evidence>
<name>A0A7X1FXR0_9SPHN</name>
<dbReference type="SUPFAM" id="SSF56925">
    <property type="entry name" value="OMPA-like"/>
    <property type="match status" value="1"/>
</dbReference>
<dbReference type="Proteomes" id="UP000551327">
    <property type="component" value="Unassembled WGS sequence"/>
</dbReference>
<proteinExistence type="predicted"/>
<evidence type="ECO:0000256" key="1">
    <source>
        <dbReference type="ARBA" id="ARBA00022729"/>
    </source>
</evidence>
<dbReference type="InterPro" id="IPR027385">
    <property type="entry name" value="Beta-barrel_OMP"/>
</dbReference>
<feature type="chain" id="PRO_5031496386" evidence="2">
    <location>
        <begin position="25"/>
        <end position="155"/>
    </location>
</feature>
<accession>A0A7X1FXR0</accession>
<dbReference type="Pfam" id="PF13505">
    <property type="entry name" value="OMP_b-brl"/>
    <property type="match status" value="1"/>
</dbReference>
<keyword evidence="1 2" id="KW-0732">Signal</keyword>
<keyword evidence="5" id="KW-1185">Reference proteome</keyword>
<feature type="signal peptide" evidence="2">
    <location>
        <begin position="1"/>
        <end position="24"/>
    </location>
</feature>
<dbReference type="RefSeq" id="WP_185678843.1">
    <property type="nucleotide sequence ID" value="NZ_JACLAX010000005.1"/>
</dbReference>
<sequence length="155" mass="16175">MRTFALPLLAAAALGGAVATPALANETRAEVRGGIEWLPGRTEGTVGAAVGYDFDLGPAAFTGLEVSADKVLGSRYKTSFGFQGRAGINALGNKFYGIGGYSTEPCDTCRGSWDLGAGAQFGFMGPLYTKVEYKHHFTDNGPDRDTVLAGVGVKF</sequence>
<dbReference type="AlphaFoldDB" id="A0A7X1FXR0"/>
<protein>
    <submittedName>
        <fullName evidence="4">Outer membrane beta-barrel protein</fullName>
    </submittedName>
</protein>
<evidence type="ECO:0000313" key="5">
    <source>
        <dbReference type="Proteomes" id="UP000551327"/>
    </source>
</evidence>
<reference evidence="4 5" key="1">
    <citation type="submission" date="2020-08" db="EMBL/GenBank/DDBJ databases">
        <title>The genome sequence of type strain Novosphingobium piscinae KCTC 42194.</title>
        <authorList>
            <person name="Liu Y."/>
        </authorList>
    </citation>
    <scope>NUCLEOTIDE SEQUENCE [LARGE SCALE GENOMIC DNA]</scope>
    <source>
        <strain evidence="4 5">KCTC 42194</strain>
    </source>
</reference>
<dbReference type="InterPro" id="IPR011250">
    <property type="entry name" value="OMP/PagP_B-barrel"/>
</dbReference>
<organism evidence="4 5">
    <name type="scientific">Novosphingobium piscinae</name>
    <dbReference type="NCBI Taxonomy" id="1507448"/>
    <lineage>
        <taxon>Bacteria</taxon>
        <taxon>Pseudomonadati</taxon>
        <taxon>Pseudomonadota</taxon>
        <taxon>Alphaproteobacteria</taxon>
        <taxon>Sphingomonadales</taxon>
        <taxon>Sphingomonadaceae</taxon>
        <taxon>Novosphingobium</taxon>
    </lineage>
</organism>
<comment type="caution">
    <text evidence="4">The sequence shown here is derived from an EMBL/GenBank/DDBJ whole genome shotgun (WGS) entry which is preliminary data.</text>
</comment>
<evidence type="ECO:0000259" key="3">
    <source>
        <dbReference type="Pfam" id="PF13505"/>
    </source>
</evidence>
<dbReference type="EMBL" id="JACLAX010000005">
    <property type="protein sequence ID" value="MBC2668961.1"/>
    <property type="molecule type" value="Genomic_DNA"/>
</dbReference>
<gene>
    <name evidence="4" type="ORF">H7F53_07385</name>
</gene>
<evidence type="ECO:0000256" key="2">
    <source>
        <dbReference type="SAM" id="SignalP"/>
    </source>
</evidence>